<feature type="domain" description="Mycothiol-dependent maleylpyruvate isomerase metal-binding" evidence="2">
    <location>
        <begin position="13"/>
        <end position="138"/>
    </location>
</feature>
<evidence type="ECO:0000313" key="3">
    <source>
        <dbReference type="EMBL" id="GGM99272.1"/>
    </source>
</evidence>
<evidence type="ECO:0000313" key="4">
    <source>
        <dbReference type="Proteomes" id="UP000597656"/>
    </source>
</evidence>
<evidence type="ECO:0008006" key="5">
    <source>
        <dbReference type="Google" id="ProtNLM"/>
    </source>
</evidence>
<dbReference type="PANTHER" id="PTHR40758">
    <property type="entry name" value="CONSERVED PROTEIN"/>
    <property type="match status" value="1"/>
</dbReference>
<protein>
    <recommendedName>
        <fullName evidence="5">TIGR03083 family protein</fullName>
    </recommendedName>
</protein>
<dbReference type="PANTHER" id="PTHR40758:SF1">
    <property type="entry name" value="CONSERVED PROTEIN"/>
    <property type="match status" value="1"/>
</dbReference>
<gene>
    <name evidence="3" type="ORF">GCM10011609_41970</name>
</gene>
<name>A0ABQ2I3N6_9PSEU</name>
<dbReference type="InterPro" id="IPR010872">
    <property type="entry name" value="MDMPI_C-term_domain"/>
</dbReference>
<dbReference type="RefSeq" id="WP_189156444.1">
    <property type="nucleotide sequence ID" value="NZ_BMNC01000005.1"/>
</dbReference>
<organism evidence="3 4">
    <name type="scientific">Lentzea pudingi</name>
    <dbReference type="NCBI Taxonomy" id="1789439"/>
    <lineage>
        <taxon>Bacteria</taxon>
        <taxon>Bacillati</taxon>
        <taxon>Actinomycetota</taxon>
        <taxon>Actinomycetes</taxon>
        <taxon>Pseudonocardiales</taxon>
        <taxon>Pseudonocardiaceae</taxon>
        <taxon>Lentzea</taxon>
    </lineage>
</organism>
<reference evidence="4" key="1">
    <citation type="journal article" date="2019" name="Int. J. Syst. Evol. Microbiol.">
        <title>The Global Catalogue of Microorganisms (GCM) 10K type strain sequencing project: providing services to taxonomists for standard genome sequencing and annotation.</title>
        <authorList>
            <consortium name="The Broad Institute Genomics Platform"/>
            <consortium name="The Broad Institute Genome Sequencing Center for Infectious Disease"/>
            <person name="Wu L."/>
            <person name="Ma J."/>
        </authorList>
    </citation>
    <scope>NUCLEOTIDE SEQUENCE [LARGE SCALE GENOMIC DNA]</scope>
    <source>
        <strain evidence="4">CGMCC 4.7319</strain>
    </source>
</reference>
<feature type="domain" description="MDMPI C-terminal" evidence="1">
    <location>
        <begin position="152"/>
        <end position="247"/>
    </location>
</feature>
<dbReference type="EMBL" id="BMNC01000005">
    <property type="protein sequence ID" value="GGM99272.1"/>
    <property type="molecule type" value="Genomic_DNA"/>
</dbReference>
<sequence>MGALSYRERLDTIVSETSLLVAGIEGADLSVPVPATPGWTLNQLLRHVGYAHRWIAQMVGERFPEVDRSLSKAHTVEEYAGETAADLGPWLIEGATLLADAMPADRLAMIAVLRPGQPGPDFWSRRMAHETVMHRRDAFEALGLPFEIDERVAYDALYEWMTTIVDIIFDLRPAAAELLGSGRLYFQATDTLQEWTVDLGGETMRMLEGRKKPAVTVRGPAFDILLALYQRRGTEGLRVRGDTDLLEKFLAAMRF</sequence>
<dbReference type="Proteomes" id="UP000597656">
    <property type="component" value="Unassembled WGS sequence"/>
</dbReference>
<proteinExistence type="predicted"/>
<dbReference type="Pfam" id="PF07398">
    <property type="entry name" value="MDMPI_C"/>
    <property type="match status" value="1"/>
</dbReference>
<dbReference type="InterPro" id="IPR024344">
    <property type="entry name" value="MDMPI_metal-binding"/>
</dbReference>
<accession>A0ABQ2I3N6</accession>
<comment type="caution">
    <text evidence="3">The sequence shown here is derived from an EMBL/GenBank/DDBJ whole genome shotgun (WGS) entry which is preliminary data.</text>
</comment>
<evidence type="ECO:0000259" key="1">
    <source>
        <dbReference type="Pfam" id="PF07398"/>
    </source>
</evidence>
<keyword evidence="4" id="KW-1185">Reference proteome</keyword>
<dbReference type="NCBIfam" id="TIGR03083">
    <property type="entry name" value="maleylpyruvate isomerase family mycothiol-dependent enzyme"/>
    <property type="match status" value="1"/>
</dbReference>
<dbReference type="SUPFAM" id="SSF109854">
    <property type="entry name" value="DinB/YfiT-like putative metalloenzymes"/>
    <property type="match status" value="1"/>
</dbReference>
<dbReference type="InterPro" id="IPR034660">
    <property type="entry name" value="DinB/YfiT-like"/>
</dbReference>
<dbReference type="Pfam" id="PF11716">
    <property type="entry name" value="MDMPI_N"/>
    <property type="match status" value="1"/>
</dbReference>
<evidence type="ECO:0000259" key="2">
    <source>
        <dbReference type="Pfam" id="PF11716"/>
    </source>
</evidence>
<dbReference type="InterPro" id="IPR017517">
    <property type="entry name" value="Maleyloyr_isom"/>
</dbReference>